<reference evidence="4" key="1">
    <citation type="submission" date="2020-05" db="EMBL/GenBank/DDBJ databases">
        <title>Phylogenomic resolution of chytrid fungi.</title>
        <authorList>
            <person name="Stajich J.E."/>
            <person name="Amses K."/>
            <person name="Simmons R."/>
            <person name="Seto K."/>
            <person name="Myers J."/>
            <person name="Bonds A."/>
            <person name="Quandt C.A."/>
            <person name="Barry K."/>
            <person name="Liu P."/>
            <person name="Grigoriev I."/>
            <person name="Longcore J.E."/>
            <person name="James T.Y."/>
        </authorList>
    </citation>
    <scope>NUCLEOTIDE SEQUENCE</scope>
    <source>
        <strain evidence="4">JEL0379</strain>
    </source>
</reference>
<evidence type="ECO:0000256" key="2">
    <source>
        <dbReference type="PROSITE-ProRule" id="PRU00192"/>
    </source>
</evidence>
<comment type="caution">
    <text evidence="4">The sequence shown here is derived from an EMBL/GenBank/DDBJ whole genome shotgun (WGS) entry which is preliminary data.</text>
</comment>
<gene>
    <name evidence="4" type="ORF">HDU87_004182</name>
</gene>
<protein>
    <recommendedName>
        <fullName evidence="3">SH3 domain-containing protein</fullName>
    </recommendedName>
</protein>
<evidence type="ECO:0000259" key="3">
    <source>
        <dbReference type="PROSITE" id="PS50002"/>
    </source>
</evidence>
<dbReference type="InterPro" id="IPR036028">
    <property type="entry name" value="SH3-like_dom_sf"/>
</dbReference>
<dbReference type="InterPro" id="IPR001452">
    <property type="entry name" value="SH3_domain"/>
</dbReference>
<dbReference type="EMBL" id="JADGJQ010000030">
    <property type="protein sequence ID" value="KAJ3177900.1"/>
    <property type="molecule type" value="Genomic_DNA"/>
</dbReference>
<dbReference type="PRINTS" id="PR00452">
    <property type="entry name" value="SH3DOMAIN"/>
</dbReference>
<proteinExistence type="predicted"/>
<dbReference type="Proteomes" id="UP001212152">
    <property type="component" value="Unassembled WGS sequence"/>
</dbReference>
<organism evidence="4 5">
    <name type="scientific">Geranomyces variabilis</name>
    <dbReference type="NCBI Taxonomy" id="109894"/>
    <lineage>
        <taxon>Eukaryota</taxon>
        <taxon>Fungi</taxon>
        <taxon>Fungi incertae sedis</taxon>
        <taxon>Chytridiomycota</taxon>
        <taxon>Chytridiomycota incertae sedis</taxon>
        <taxon>Chytridiomycetes</taxon>
        <taxon>Spizellomycetales</taxon>
        <taxon>Powellomycetaceae</taxon>
        <taxon>Geranomyces</taxon>
    </lineage>
</organism>
<dbReference type="Gene3D" id="2.30.30.40">
    <property type="entry name" value="SH3 Domains"/>
    <property type="match status" value="1"/>
</dbReference>
<dbReference type="Pfam" id="PF00018">
    <property type="entry name" value="SH3_1"/>
    <property type="match status" value="1"/>
</dbReference>
<evidence type="ECO:0000313" key="4">
    <source>
        <dbReference type="EMBL" id="KAJ3177900.1"/>
    </source>
</evidence>
<feature type="domain" description="SH3" evidence="3">
    <location>
        <begin position="81"/>
        <end position="108"/>
    </location>
</feature>
<keyword evidence="1 2" id="KW-0728">SH3 domain</keyword>
<dbReference type="PROSITE" id="PS50002">
    <property type="entry name" value="SH3"/>
    <property type="match status" value="1"/>
</dbReference>
<dbReference type="AlphaFoldDB" id="A0AAD5XQW7"/>
<name>A0AAD5XQW7_9FUNG</name>
<accession>A0AAD5XQW7</accession>
<dbReference type="SUPFAM" id="SSF50044">
    <property type="entry name" value="SH3-domain"/>
    <property type="match status" value="1"/>
</dbReference>
<sequence>MQEALHNLMPTELVQAVIPTPPTLSIQERMIRIKNIAALEEEIQTLKRKIATDPPDSKICKRSWRKSSRTINSRWPRPGAKQVQVVRALYDYTAQRSDELTFSEGDVL</sequence>
<evidence type="ECO:0000256" key="1">
    <source>
        <dbReference type="ARBA" id="ARBA00022443"/>
    </source>
</evidence>
<keyword evidence="5" id="KW-1185">Reference proteome</keyword>
<evidence type="ECO:0000313" key="5">
    <source>
        <dbReference type="Proteomes" id="UP001212152"/>
    </source>
</evidence>